<dbReference type="EMBL" id="JAGIZA010000031">
    <property type="protein sequence ID" value="MBP0496240.1"/>
    <property type="molecule type" value="Genomic_DNA"/>
</dbReference>
<gene>
    <name evidence="21" type="ORF">J5Y10_25880</name>
</gene>
<organism evidence="21 22">
    <name type="scientific">Roseomonas indoligenes</name>
    <dbReference type="NCBI Taxonomy" id="2820811"/>
    <lineage>
        <taxon>Bacteria</taxon>
        <taxon>Pseudomonadati</taxon>
        <taxon>Pseudomonadota</taxon>
        <taxon>Alphaproteobacteria</taxon>
        <taxon>Acetobacterales</taxon>
        <taxon>Roseomonadaceae</taxon>
        <taxon>Roseomonas</taxon>
    </lineage>
</organism>
<keyword evidence="14" id="KW-0829">Tyrosine-protein kinase</keyword>
<dbReference type="GO" id="GO:0004715">
    <property type="term" value="F:non-membrane spanning protein tyrosine kinase activity"/>
    <property type="evidence" value="ECO:0007669"/>
    <property type="project" value="UniProtKB-EC"/>
</dbReference>
<dbReference type="Pfam" id="PF02706">
    <property type="entry name" value="Wzz"/>
    <property type="match status" value="1"/>
</dbReference>
<feature type="domain" description="Polysaccharide chain length determinant N-terminal" evidence="18">
    <location>
        <begin position="18"/>
        <end position="103"/>
    </location>
</feature>
<accession>A0A940S8T3</accession>
<protein>
    <recommendedName>
        <fullName evidence="4">non-specific protein-tyrosine kinase</fullName>
        <ecNumber evidence="4">2.7.10.2</ecNumber>
    </recommendedName>
</protein>
<comment type="similarity">
    <text evidence="3">Belongs to the etk/wzc family.</text>
</comment>
<dbReference type="InterPro" id="IPR050445">
    <property type="entry name" value="Bact_polysacc_biosynth/exp"/>
</dbReference>
<evidence type="ECO:0000256" key="6">
    <source>
        <dbReference type="ARBA" id="ARBA00022519"/>
    </source>
</evidence>
<sequence length="652" mass="69490">MSGSTMQAGTGSPLALVLRALRRHRGVAAATAIAIMAVSAVLIFSLEPRYRASALIALETRETRFSDVSAVVASAGRTMEANIARSEAEILGSDGLARQVIEEMGLAENPEFAPKPSLTSRLMQILPFAWPGSQDSAAVSEADRVEAVLAAYAKRLSVFNDGRSYVITLGFQAADRQLAAQIVNHHAALYLQRQQAVKDNALTAASDWLEREVSLLSRRLRDAEGAVQSYRAEHRLFTVRGTTVVQQQLAEFGGELARVRADLVAREARLQQAGPARNFEAELMLARLKETELVRMVGDLEQQLASAEQAEAASRALEREAASIRSLYESLLSRQKQVAAQVGVQQPDARIVSPAVPPARPAFPNKPLFLGVAAMLSAGAALGVALLLERRRQGFDSLASAEAGLGLRALAALPRVPRRSTLEAVVMERSRSAPAEAIRTLRSALASRSGPLPRLLAVTSALPGEGKTSVALALSRSLTGSGLHVLLVEADLRRGRLMRDACQSRCTRGILAVLRGQASLAEAVCPDVVQSLDILAVEGEAANPTDLLEAGNLKRVLATAKEVYDYVIVDTPPVEAVSDALLIGRVVDGTLLVVRAEVTPAEVAAATVKACRDAELSLLGIVLNAADPRRDGTRTGYLGHRGRGYTNAYSEA</sequence>
<evidence type="ECO:0000256" key="3">
    <source>
        <dbReference type="ARBA" id="ARBA00008883"/>
    </source>
</evidence>
<comment type="catalytic activity">
    <reaction evidence="15">
        <text>L-tyrosyl-[protein] + ATP = O-phospho-L-tyrosyl-[protein] + ADP + H(+)</text>
        <dbReference type="Rhea" id="RHEA:10596"/>
        <dbReference type="Rhea" id="RHEA-COMP:10136"/>
        <dbReference type="Rhea" id="RHEA-COMP:20101"/>
        <dbReference type="ChEBI" id="CHEBI:15378"/>
        <dbReference type="ChEBI" id="CHEBI:30616"/>
        <dbReference type="ChEBI" id="CHEBI:46858"/>
        <dbReference type="ChEBI" id="CHEBI:61978"/>
        <dbReference type="ChEBI" id="CHEBI:456216"/>
        <dbReference type="EC" id="2.7.10.2"/>
    </reaction>
</comment>
<feature type="transmembrane region" description="Helical" evidence="17">
    <location>
        <begin position="26"/>
        <end position="46"/>
    </location>
</feature>
<keyword evidence="10" id="KW-0418">Kinase</keyword>
<evidence type="ECO:0000256" key="10">
    <source>
        <dbReference type="ARBA" id="ARBA00022777"/>
    </source>
</evidence>
<feature type="coiled-coil region" evidence="16">
    <location>
        <begin position="300"/>
        <end position="327"/>
    </location>
</feature>
<keyword evidence="5" id="KW-1003">Cell membrane</keyword>
<dbReference type="InterPro" id="IPR032807">
    <property type="entry name" value="GNVR"/>
</dbReference>
<dbReference type="PANTHER" id="PTHR32309">
    <property type="entry name" value="TYROSINE-PROTEIN KINASE"/>
    <property type="match status" value="1"/>
</dbReference>
<keyword evidence="16" id="KW-0175">Coiled coil</keyword>
<keyword evidence="11" id="KW-0067">ATP-binding</keyword>
<keyword evidence="8 17" id="KW-0812">Transmembrane</keyword>
<dbReference type="GO" id="GO:0005524">
    <property type="term" value="F:ATP binding"/>
    <property type="evidence" value="ECO:0007669"/>
    <property type="project" value="UniProtKB-KW"/>
</dbReference>
<dbReference type="Pfam" id="PF13807">
    <property type="entry name" value="GNVR"/>
    <property type="match status" value="1"/>
</dbReference>
<keyword evidence="13 17" id="KW-0472">Membrane</keyword>
<evidence type="ECO:0000256" key="2">
    <source>
        <dbReference type="ARBA" id="ARBA00007316"/>
    </source>
</evidence>
<evidence type="ECO:0000256" key="7">
    <source>
        <dbReference type="ARBA" id="ARBA00022679"/>
    </source>
</evidence>
<dbReference type="InterPro" id="IPR027417">
    <property type="entry name" value="P-loop_NTPase"/>
</dbReference>
<dbReference type="GO" id="GO:0005886">
    <property type="term" value="C:plasma membrane"/>
    <property type="evidence" value="ECO:0007669"/>
    <property type="project" value="UniProtKB-SubCell"/>
</dbReference>
<dbReference type="InterPro" id="IPR005702">
    <property type="entry name" value="Wzc-like_C"/>
</dbReference>
<evidence type="ECO:0000259" key="18">
    <source>
        <dbReference type="Pfam" id="PF02706"/>
    </source>
</evidence>
<evidence type="ECO:0000256" key="14">
    <source>
        <dbReference type="ARBA" id="ARBA00023137"/>
    </source>
</evidence>
<feature type="domain" description="AAA" evidence="19">
    <location>
        <begin position="458"/>
        <end position="574"/>
    </location>
</feature>
<comment type="caution">
    <text evidence="21">The sequence shown here is derived from an EMBL/GenBank/DDBJ whole genome shotgun (WGS) entry which is preliminary data.</text>
</comment>
<keyword evidence="6" id="KW-0997">Cell inner membrane</keyword>
<evidence type="ECO:0000256" key="4">
    <source>
        <dbReference type="ARBA" id="ARBA00011903"/>
    </source>
</evidence>
<reference evidence="21" key="1">
    <citation type="submission" date="2021-03" db="EMBL/GenBank/DDBJ databases">
        <authorList>
            <person name="So Y."/>
        </authorList>
    </citation>
    <scope>NUCLEOTIDE SEQUENCE</scope>
    <source>
        <strain evidence="21">SG15</strain>
    </source>
</reference>
<evidence type="ECO:0000256" key="12">
    <source>
        <dbReference type="ARBA" id="ARBA00022989"/>
    </source>
</evidence>
<name>A0A940S8T3_9PROT</name>
<dbReference type="NCBIfam" id="TIGR01007">
    <property type="entry name" value="eps_fam"/>
    <property type="match status" value="1"/>
</dbReference>
<evidence type="ECO:0000256" key="1">
    <source>
        <dbReference type="ARBA" id="ARBA00004429"/>
    </source>
</evidence>
<evidence type="ECO:0000256" key="11">
    <source>
        <dbReference type="ARBA" id="ARBA00022840"/>
    </source>
</evidence>
<evidence type="ECO:0000313" key="22">
    <source>
        <dbReference type="Proteomes" id="UP000677537"/>
    </source>
</evidence>
<evidence type="ECO:0000313" key="21">
    <source>
        <dbReference type="EMBL" id="MBP0496240.1"/>
    </source>
</evidence>
<evidence type="ECO:0000259" key="19">
    <source>
        <dbReference type="Pfam" id="PF13614"/>
    </source>
</evidence>
<dbReference type="Gene3D" id="3.40.50.300">
    <property type="entry name" value="P-loop containing nucleotide triphosphate hydrolases"/>
    <property type="match status" value="1"/>
</dbReference>
<evidence type="ECO:0000256" key="15">
    <source>
        <dbReference type="ARBA" id="ARBA00051245"/>
    </source>
</evidence>
<dbReference type="Pfam" id="PF13614">
    <property type="entry name" value="AAA_31"/>
    <property type="match status" value="1"/>
</dbReference>
<dbReference type="InterPro" id="IPR025669">
    <property type="entry name" value="AAA_dom"/>
</dbReference>
<evidence type="ECO:0000256" key="17">
    <source>
        <dbReference type="SAM" id="Phobius"/>
    </source>
</evidence>
<comment type="similarity">
    <text evidence="2">Belongs to the CpsD/CapB family.</text>
</comment>
<proteinExistence type="inferred from homology"/>
<comment type="subcellular location">
    <subcellularLocation>
        <location evidence="1">Cell inner membrane</location>
        <topology evidence="1">Multi-pass membrane protein</topology>
    </subcellularLocation>
</comment>
<keyword evidence="9" id="KW-0547">Nucleotide-binding</keyword>
<evidence type="ECO:0000256" key="13">
    <source>
        <dbReference type="ARBA" id="ARBA00023136"/>
    </source>
</evidence>
<dbReference type="PANTHER" id="PTHR32309:SF13">
    <property type="entry name" value="FERRIC ENTEROBACTIN TRANSPORT PROTEIN FEPE"/>
    <property type="match status" value="1"/>
</dbReference>
<evidence type="ECO:0000259" key="20">
    <source>
        <dbReference type="Pfam" id="PF13807"/>
    </source>
</evidence>
<feature type="domain" description="Tyrosine-protein kinase G-rich" evidence="20">
    <location>
        <begin position="317"/>
        <end position="390"/>
    </location>
</feature>
<dbReference type="InterPro" id="IPR003856">
    <property type="entry name" value="LPS_length_determ_N"/>
</dbReference>
<keyword evidence="22" id="KW-1185">Reference proteome</keyword>
<evidence type="ECO:0000256" key="9">
    <source>
        <dbReference type="ARBA" id="ARBA00022741"/>
    </source>
</evidence>
<evidence type="ECO:0000256" key="5">
    <source>
        <dbReference type="ARBA" id="ARBA00022475"/>
    </source>
</evidence>
<dbReference type="Proteomes" id="UP000677537">
    <property type="component" value="Unassembled WGS sequence"/>
</dbReference>
<dbReference type="EC" id="2.7.10.2" evidence="4"/>
<dbReference type="CDD" id="cd05387">
    <property type="entry name" value="BY-kinase"/>
    <property type="match status" value="1"/>
</dbReference>
<keyword evidence="12 17" id="KW-1133">Transmembrane helix</keyword>
<keyword evidence="7 21" id="KW-0808">Transferase</keyword>
<dbReference type="SUPFAM" id="SSF52540">
    <property type="entry name" value="P-loop containing nucleoside triphosphate hydrolases"/>
    <property type="match status" value="1"/>
</dbReference>
<dbReference type="AlphaFoldDB" id="A0A940S8T3"/>
<evidence type="ECO:0000256" key="8">
    <source>
        <dbReference type="ARBA" id="ARBA00022692"/>
    </source>
</evidence>
<dbReference type="RefSeq" id="WP_209377033.1">
    <property type="nucleotide sequence ID" value="NZ_JAGIZA010000031.1"/>
</dbReference>
<evidence type="ECO:0000256" key="16">
    <source>
        <dbReference type="SAM" id="Coils"/>
    </source>
</evidence>